<comment type="similarity">
    <text evidence="1">Belongs to the UPF0587 family.</text>
</comment>
<protein>
    <submittedName>
        <fullName evidence="5">UPF0587 protein CG4646-like</fullName>
    </submittedName>
    <submittedName>
        <fullName evidence="5">Uncharacterized protein LOC107790474</fullName>
    </submittedName>
</protein>
<dbReference type="GeneID" id="107790474"/>
<reference evidence="5" key="2">
    <citation type="submission" date="2025-08" db="UniProtKB">
        <authorList>
            <consortium name="RefSeq"/>
        </authorList>
    </citation>
    <scope>IDENTIFICATION</scope>
    <source>
        <tissue evidence="5">Leaf</tissue>
    </source>
</reference>
<dbReference type="STRING" id="4097.A0A1S3ZTZ7"/>
<evidence type="ECO:0000313" key="5">
    <source>
        <dbReference type="RefSeq" id="XP_016467885.1"/>
    </source>
</evidence>
<dbReference type="InterPro" id="IPR008584">
    <property type="entry name" value="CXXC_Zn-binding_euk"/>
</dbReference>
<dbReference type="Pfam" id="PF05907">
    <property type="entry name" value="CXXC_Zn-b_euk"/>
    <property type="match status" value="1"/>
</dbReference>
<dbReference type="GO" id="GO:0008270">
    <property type="term" value="F:zinc ion binding"/>
    <property type="evidence" value="ECO:0000318"/>
    <property type="project" value="GO_Central"/>
</dbReference>
<gene>
    <name evidence="5" type="primary">LOC107790474</name>
</gene>
<dbReference type="RefSeq" id="XP_016467885.1">
    <property type="nucleotide sequence ID" value="XM_016612399.1"/>
</dbReference>
<keyword evidence="4" id="KW-1185">Reference proteome</keyword>
<dbReference type="KEGG" id="nta:107790474"/>
<dbReference type="RefSeq" id="XP_016467885.1">
    <property type="nucleotide sequence ID" value="XM_016612399.2"/>
</dbReference>
<name>A0A1S3ZTZ7_TOBAC</name>
<dbReference type="PANTHER" id="PTHR12857">
    <property type="entry name" value="CXXC MOTIF CONTAINING ZINC BINDING PROTEIN"/>
    <property type="match status" value="1"/>
</dbReference>
<evidence type="ECO:0000256" key="2">
    <source>
        <dbReference type="ARBA" id="ARBA00022723"/>
    </source>
</evidence>
<dbReference type="SUPFAM" id="SSF141678">
    <property type="entry name" value="MAL13P1.257-like"/>
    <property type="match status" value="1"/>
</dbReference>
<accession>A0A1S3ZTZ7</accession>
<proteinExistence type="inferred from homology"/>
<dbReference type="OrthoDB" id="1294311at2759"/>
<organism evidence="4 5">
    <name type="scientific">Nicotiana tabacum</name>
    <name type="common">Common tobacco</name>
    <dbReference type="NCBI Taxonomy" id="4097"/>
    <lineage>
        <taxon>Eukaryota</taxon>
        <taxon>Viridiplantae</taxon>
        <taxon>Streptophyta</taxon>
        <taxon>Embryophyta</taxon>
        <taxon>Tracheophyta</taxon>
        <taxon>Spermatophyta</taxon>
        <taxon>Magnoliopsida</taxon>
        <taxon>eudicotyledons</taxon>
        <taxon>Gunneridae</taxon>
        <taxon>Pentapetalae</taxon>
        <taxon>asterids</taxon>
        <taxon>lamiids</taxon>
        <taxon>Solanales</taxon>
        <taxon>Solanaceae</taxon>
        <taxon>Nicotianoideae</taxon>
        <taxon>Nicotianeae</taxon>
        <taxon>Nicotiana</taxon>
    </lineage>
</organism>
<dbReference type="PaxDb" id="4097-A0A1S3ZTZ7"/>
<reference evidence="4" key="1">
    <citation type="journal article" date="2014" name="Nat. Commun.">
        <title>The tobacco genome sequence and its comparison with those of tomato and potato.</title>
        <authorList>
            <person name="Sierro N."/>
            <person name="Battey J.N."/>
            <person name="Ouadi S."/>
            <person name="Bakaher N."/>
            <person name="Bovet L."/>
            <person name="Willig A."/>
            <person name="Goepfert S."/>
            <person name="Peitsch M.C."/>
            <person name="Ivanov N.V."/>
        </authorList>
    </citation>
    <scope>NUCLEOTIDE SEQUENCE [LARGE SCALE GENOMIC DNA]</scope>
</reference>
<keyword evidence="3" id="KW-0862">Zinc</keyword>
<dbReference type="AlphaFoldDB" id="A0A1S3ZTZ7"/>
<evidence type="ECO:0000256" key="1">
    <source>
        <dbReference type="ARBA" id="ARBA00007818"/>
    </source>
</evidence>
<dbReference type="Proteomes" id="UP000790787">
    <property type="component" value="Chromosome 6"/>
</dbReference>
<evidence type="ECO:0000256" key="3">
    <source>
        <dbReference type="ARBA" id="ARBA00022833"/>
    </source>
</evidence>
<sequence length="161" mass="17985">MKYLLEITANLTHIVEMTPEDGVDDPNMPYFFRLKCENCDIVSKEQCVYPSEVVYHKRKRVNHVIKCKGCKRVGTVKLVPGSESVFTAAAAAGGIYMPLMMFECEGLVPQQYAFNGGWKLTTDTGEDIMVNLVNGYFAGSEDEYGDNQPVVANVRGRFTPQ</sequence>
<evidence type="ECO:0000313" key="4">
    <source>
        <dbReference type="Proteomes" id="UP000790787"/>
    </source>
</evidence>
<dbReference type="PANTHER" id="PTHR12857:SF0">
    <property type="entry name" value="CXXC MOTIF CONTAINING ZINC BINDING PROTEIN"/>
    <property type="match status" value="1"/>
</dbReference>
<keyword evidence="2" id="KW-0479">Metal-binding</keyword>
<dbReference type="OMA" id="THIVEMT"/>